<evidence type="ECO:0000313" key="2">
    <source>
        <dbReference type="EMBL" id="TQL78474.1"/>
    </source>
</evidence>
<protein>
    <submittedName>
        <fullName evidence="2">Peptidoglycan hydrolase-like protein with peptidoglycan-binding domain</fullName>
    </submittedName>
</protein>
<reference evidence="2 3" key="1">
    <citation type="submission" date="2019-06" db="EMBL/GenBank/DDBJ databases">
        <title>Sequencing the genomes of 1000 actinobacteria strains.</title>
        <authorList>
            <person name="Klenk H.-P."/>
        </authorList>
    </citation>
    <scope>NUCLEOTIDE SEQUENCE [LARGE SCALE GENOMIC DNA]</scope>
    <source>
        <strain evidence="2 3">DSM 45928</strain>
    </source>
</reference>
<dbReference type="RefSeq" id="WP_142042958.1">
    <property type="nucleotide sequence ID" value="NZ_JBHTGS010000003.1"/>
</dbReference>
<feature type="domain" description="Peptidoglycan binding-like" evidence="1">
    <location>
        <begin position="183"/>
        <end position="237"/>
    </location>
</feature>
<dbReference type="OrthoDB" id="5620138at2"/>
<dbReference type="InParanoid" id="A0A543B0X3"/>
<gene>
    <name evidence="2" type="ORF">FB566_4062</name>
</gene>
<sequence length="306" mass="33023">MTAVDRVPMLRGSGTAPKRRVPTARNGITYALPRRRLFQAATVAGFSVMSVFPAARAAYADGYDIYEGPCPSYAADHDCSPGCGPSTIFAASCETDGPYVGFHRNDGVTWTLRPNQCYSGTYDGWLWKYAGACGACACSVERRCHDGYRDTGSGWVRSICRWNTDCGCAGTVAWPTVREGDRDANVHSAQHLLVHTGADIEADGIFGPLTESAVRAFQRASNIPQTGTVNARTWAALVVVTRRGDRGEPVNAVQRQLNKHGHKLTVDGQFGPMSEEATRDFQRQNGLTVDGIVGQNTWRTLTGGAA</sequence>
<proteinExistence type="predicted"/>
<dbReference type="Pfam" id="PF01471">
    <property type="entry name" value="PG_binding_1"/>
    <property type="match status" value="2"/>
</dbReference>
<name>A0A543B0X3_9ACTN</name>
<evidence type="ECO:0000259" key="1">
    <source>
        <dbReference type="Pfam" id="PF01471"/>
    </source>
</evidence>
<dbReference type="EMBL" id="VFOW01000001">
    <property type="protein sequence ID" value="TQL78474.1"/>
    <property type="molecule type" value="Genomic_DNA"/>
</dbReference>
<dbReference type="GO" id="GO:0016787">
    <property type="term" value="F:hydrolase activity"/>
    <property type="evidence" value="ECO:0007669"/>
    <property type="project" value="UniProtKB-KW"/>
</dbReference>
<dbReference type="InterPro" id="IPR036366">
    <property type="entry name" value="PGBDSf"/>
</dbReference>
<accession>A0A543B0X3</accession>
<evidence type="ECO:0000313" key="3">
    <source>
        <dbReference type="Proteomes" id="UP000317043"/>
    </source>
</evidence>
<comment type="caution">
    <text evidence="2">The sequence shown here is derived from an EMBL/GenBank/DDBJ whole genome shotgun (WGS) entry which is preliminary data.</text>
</comment>
<dbReference type="Proteomes" id="UP000317043">
    <property type="component" value="Unassembled WGS sequence"/>
</dbReference>
<dbReference type="SUPFAM" id="SSF47090">
    <property type="entry name" value="PGBD-like"/>
    <property type="match status" value="2"/>
</dbReference>
<feature type="domain" description="Peptidoglycan binding-like" evidence="1">
    <location>
        <begin position="246"/>
        <end position="301"/>
    </location>
</feature>
<organism evidence="2 3">
    <name type="scientific">Stackebrandtia endophytica</name>
    <dbReference type="NCBI Taxonomy" id="1496996"/>
    <lineage>
        <taxon>Bacteria</taxon>
        <taxon>Bacillati</taxon>
        <taxon>Actinomycetota</taxon>
        <taxon>Actinomycetes</taxon>
        <taxon>Glycomycetales</taxon>
        <taxon>Glycomycetaceae</taxon>
        <taxon>Stackebrandtia</taxon>
    </lineage>
</organism>
<dbReference type="InterPro" id="IPR002477">
    <property type="entry name" value="Peptidoglycan-bd-like"/>
</dbReference>
<dbReference type="AlphaFoldDB" id="A0A543B0X3"/>
<dbReference type="Gene3D" id="1.10.101.10">
    <property type="entry name" value="PGBD-like superfamily/PGBD"/>
    <property type="match status" value="2"/>
</dbReference>
<keyword evidence="2" id="KW-0378">Hydrolase</keyword>
<dbReference type="InterPro" id="IPR036365">
    <property type="entry name" value="PGBD-like_sf"/>
</dbReference>
<keyword evidence="3" id="KW-1185">Reference proteome</keyword>